<dbReference type="GO" id="GO:0042802">
    <property type="term" value="F:identical protein binding"/>
    <property type="evidence" value="ECO:0007669"/>
    <property type="project" value="TreeGrafter"/>
</dbReference>
<feature type="transmembrane region" description="Helical" evidence="1">
    <location>
        <begin position="76"/>
        <end position="96"/>
    </location>
</feature>
<sequence>METQMYYYIFFTLGFLQLTWFLGYKKYTSKKQTVILTLILIVEFISTIFQIGNSDLFLLTYFVLQPIFVLRHLNSWILMTLFLFLNNSFLILSWLFSYDFLKLLFETDSISLQQFQTYTNVSMLLQQLLLFLFIQGFNYFDKRFLIFDSISRIHKKYKIQSIIGVIFLIILGIVRRIIVNGHFTESFFYITVVLLILSVTVHLTAYIYSQYYQQMLEKNILSRQFNQEIEKITLSDEFRHDYRNILLSLNSYIQNGEAEEALDFISSIVNYSQPLLEDSPYEQLSHIEIPAIQGLLIQFLDLAKRKGITLKLSISTPIHETDISIQPADFIQCLSTSLSYALNVHENILLIIKKEQNQIHITLNNNTTDSSAKNLFKHLNDEKQNVKKSELRRVKKILRKYKNTSFKLNSHDQYFQLRFDFPVNDSGLSSRKIDLDSIPSSTSY</sequence>
<dbReference type="PATRIC" id="fig|1158608.3.peg.2875"/>
<dbReference type="InterPro" id="IPR036890">
    <property type="entry name" value="HATPase_C_sf"/>
</dbReference>
<dbReference type="OrthoDB" id="1656061at2"/>
<feature type="transmembrane region" description="Helical" evidence="1">
    <location>
        <begin position="6"/>
        <end position="23"/>
    </location>
</feature>
<evidence type="ECO:0000256" key="1">
    <source>
        <dbReference type="SAM" id="Phobius"/>
    </source>
</evidence>
<proteinExistence type="predicted"/>
<dbReference type="EMBL" id="ASVY01000002">
    <property type="protein sequence ID" value="EOT61642.1"/>
    <property type="molecule type" value="Genomic_DNA"/>
</dbReference>
<keyword evidence="1" id="KW-0472">Membrane</keyword>
<protein>
    <recommendedName>
        <fullName evidence="6">Sensor histidine kinase NatK C-terminal domain-containing protein</fullName>
    </recommendedName>
</protein>
<gene>
    <name evidence="3" type="ORF">I583_00624</name>
    <name evidence="2" type="ORF">UAW_02940</name>
</gene>
<name>R2SY37_9ENTE</name>
<dbReference type="Gene3D" id="3.30.565.10">
    <property type="entry name" value="Histidine kinase-like ATPase, C-terminal domain"/>
    <property type="match status" value="1"/>
</dbReference>
<accession>R2SY37</accession>
<dbReference type="EMBL" id="AJAR01000027">
    <property type="protein sequence ID" value="EOH92899.1"/>
    <property type="molecule type" value="Genomic_DNA"/>
</dbReference>
<dbReference type="Proteomes" id="UP000014197">
    <property type="component" value="Unassembled WGS sequence"/>
</dbReference>
<evidence type="ECO:0008006" key="6">
    <source>
        <dbReference type="Google" id="ProtNLM"/>
    </source>
</evidence>
<feature type="transmembrane region" description="Helical" evidence="1">
    <location>
        <begin position="117"/>
        <end position="137"/>
    </location>
</feature>
<reference evidence="3 5" key="2">
    <citation type="submission" date="2013-03" db="EMBL/GenBank/DDBJ databases">
        <title>The Genome Sequence of Enterococcus haemoperoxidus BAA-382 (PacBio/Illumina hybrid assembly).</title>
        <authorList>
            <consortium name="The Broad Institute Genomics Platform"/>
            <consortium name="The Broad Institute Genome Sequencing Center for Infectious Disease"/>
            <person name="Earl A."/>
            <person name="Russ C."/>
            <person name="Gilmore M."/>
            <person name="Surin D."/>
            <person name="Walker B."/>
            <person name="Young S."/>
            <person name="Zeng Q."/>
            <person name="Gargeya S."/>
            <person name="Fitzgerald M."/>
            <person name="Haas B."/>
            <person name="Abouelleil A."/>
            <person name="Allen A.W."/>
            <person name="Alvarado L."/>
            <person name="Arachchi H.M."/>
            <person name="Berlin A.M."/>
            <person name="Chapman S.B."/>
            <person name="Gainer-Dewar J."/>
            <person name="Goldberg J."/>
            <person name="Griggs A."/>
            <person name="Gujja S."/>
            <person name="Hansen M."/>
            <person name="Howarth C."/>
            <person name="Imamovic A."/>
            <person name="Ireland A."/>
            <person name="Larimer J."/>
            <person name="McCowan C."/>
            <person name="Murphy C."/>
            <person name="Pearson M."/>
            <person name="Poon T.W."/>
            <person name="Priest M."/>
            <person name="Roberts A."/>
            <person name="Saif S."/>
            <person name="Shea T."/>
            <person name="Sisk P."/>
            <person name="Sykes S."/>
            <person name="Wortman J."/>
            <person name="Nusbaum C."/>
            <person name="Birren B."/>
        </authorList>
    </citation>
    <scope>NUCLEOTIDE SEQUENCE [LARGE SCALE GENOMIC DNA]</scope>
    <source>
        <strain evidence="3 5">ATCC BAA-382</strain>
    </source>
</reference>
<dbReference type="PANTHER" id="PTHR40448">
    <property type="entry name" value="TWO-COMPONENT SENSOR HISTIDINE KINASE"/>
    <property type="match status" value="1"/>
</dbReference>
<keyword evidence="1" id="KW-0812">Transmembrane</keyword>
<feature type="transmembrane region" description="Helical" evidence="1">
    <location>
        <begin position="186"/>
        <end position="208"/>
    </location>
</feature>
<evidence type="ECO:0000313" key="4">
    <source>
        <dbReference type="Proteomes" id="UP000013858"/>
    </source>
</evidence>
<evidence type="ECO:0000313" key="3">
    <source>
        <dbReference type="EMBL" id="EOT61642.1"/>
    </source>
</evidence>
<dbReference type="AlphaFoldDB" id="R2SY37"/>
<dbReference type="Proteomes" id="UP000013858">
    <property type="component" value="Unassembled WGS sequence"/>
</dbReference>
<dbReference type="eggNOG" id="COG3290">
    <property type="taxonomic scope" value="Bacteria"/>
</dbReference>
<organism evidence="2 4">
    <name type="scientific">Enterococcus haemoperoxidus ATCC BAA-382</name>
    <dbReference type="NCBI Taxonomy" id="1158608"/>
    <lineage>
        <taxon>Bacteria</taxon>
        <taxon>Bacillati</taxon>
        <taxon>Bacillota</taxon>
        <taxon>Bacilli</taxon>
        <taxon>Lactobacillales</taxon>
        <taxon>Enterococcaceae</taxon>
        <taxon>Enterococcus</taxon>
    </lineage>
</organism>
<keyword evidence="5" id="KW-1185">Reference proteome</keyword>
<comment type="caution">
    <text evidence="2">The sequence shown here is derived from an EMBL/GenBank/DDBJ whole genome shotgun (WGS) entry which is preliminary data.</text>
</comment>
<dbReference type="PANTHER" id="PTHR40448:SF1">
    <property type="entry name" value="TWO-COMPONENT SENSOR HISTIDINE KINASE"/>
    <property type="match status" value="1"/>
</dbReference>
<reference evidence="2 4" key="1">
    <citation type="submission" date="2013-02" db="EMBL/GenBank/DDBJ databases">
        <title>The Genome Sequence of Enterococcus haemoperoxidus BAA-382.</title>
        <authorList>
            <consortium name="The Broad Institute Genome Sequencing Platform"/>
            <consortium name="The Broad Institute Genome Sequencing Center for Infectious Disease"/>
            <person name="Earl A.M."/>
            <person name="Gilmore M.S."/>
            <person name="Lebreton F."/>
            <person name="Walker B."/>
            <person name="Young S.K."/>
            <person name="Zeng Q."/>
            <person name="Gargeya S."/>
            <person name="Fitzgerald M."/>
            <person name="Haas B."/>
            <person name="Abouelleil A."/>
            <person name="Alvarado L."/>
            <person name="Arachchi H.M."/>
            <person name="Berlin A.M."/>
            <person name="Chapman S.B."/>
            <person name="Dewar J."/>
            <person name="Goldberg J."/>
            <person name="Griggs A."/>
            <person name="Gujja S."/>
            <person name="Hansen M."/>
            <person name="Howarth C."/>
            <person name="Imamovic A."/>
            <person name="Larimer J."/>
            <person name="McCowan C."/>
            <person name="Murphy C."/>
            <person name="Neiman D."/>
            <person name="Pearson M."/>
            <person name="Priest M."/>
            <person name="Roberts A."/>
            <person name="Saif S."/>
            <person name="Shea T."/>
            <person name="Sisk P."/>
            <person name="Sykes S."/>
            <person name="Wortman J."/>
            <person name="Nusbaum C."/>
            <person name="Birren B."/>
        </authorList>
    </citation>
    <scope>NUCLEOTIDE SEQUENCE [LARGE SCALE GENOMIC DNA]</scope>
    <source>
        <strain evidence="2 4">ATCC BAA-382</strain>
    </source>
</reference>
<dbReference type="STRING" id="155618.RV06_GL001920"/>
<evidence type="ECO:0000313" key="2">
    <source>
        <dbReference type="EMBL" id="EOH92899.1"/>
    </source>
</evidence>
<feature type="transmembrane region" description="Helical" evidence="1">
    <location>
        <begin position="35"/>
        <end position="64"/>
    </location>
</feature>
<keyword evidence="1" id="KW-1133">Transmembrane helix</keyword>
<dbReference type="RefSeq" id="WP_010763096.1">
    <property type="nucleotide sequence ID" value="NZ_KB946316.1"/>
</dbReference>
<evidence type="ECO:0000313" key="5">
    <source>
        <dbReference type="Proteomes" id="UP000014197"/>
    </source>
</evidence>
<feature type="transmembrane region" description="Helical" evidence="1">
    <location>
        <begin position="157"/>
        <end position="174"/>
    </location>
</feature>